<dbReference type="Pfam" id="PF00801">
    <property type="entry name" value="PKD"/>
    <property type="match status" value="1"/>
</dbReference>
<keyword evidence="4" id="KW-1133">Transmembrane helix</keyword>
<evidence type="ECO:0000256" key="5">
    <source>
        <dbReference type="ARBA" id="ARBA00023136"/>
    </source>
</evidence>
<reference evidence="7 8" key="1">
    <citation type="submission" date="2020-09" db="EMBL/GenBank/DDBJ databases">
        <title>Genome sequences of type strains of Chitinophaga qingshengii and Chitinophaga varians.</title>
        <authorList>
            <person name="Kittiwongwattana C."/>
        </authorList>
    </citation>
    <scope>NUCLEOTIDE SEQUENCE [LARGE SCALE GENOMIC DNA]</scope>
    <source>
        <strain evidence="7 8">JCM 30026</strain>
    </source>
</reference>
<dbReference type="SUPFAM" id="SSF49299">
    <property type="entry name" value="PKD domain"/>
    <property type="match status" value="6"/>
</dbReference>
<evidence type="ECO:0000313" key="8">
    <source>
        <dbReference type="Proteomes" id="UP000659124"/>
    </source>
</evidence>
<evidence type="ECO:0000256" key="4">
    <source>
        <dbReference type="ARBA" id="ARBA00022989"/>
    </source>
</evidence>
<evidence type="ECO:0000256" key="3">
    <source>
        <dbReference type="ARBA" id="ARBA00022737"/>
    </source>
</evidence>
<gene>
    <name evidence="7" type="ORF">ICL07_07610</name>
</gene>
<protein>
    <submittedName>
        <fullName evidence="7">PKD domain-containing protein</fullName>
    </submittedName>
</protein>
<keyword evidence="3" id="KW-0677">Repeat</keyword>
<sequence length="1392" mass="152912">MTWSRLMDCTENKATFRFNVPYPYSDVDACTVNLDDGQGQLPYSTDWVYNTRYRSGGDKKIRLWIRKKDGHIDSLTTVINIVDTRILIFGYPPRVKQVIYPFPFIECPVVLEQTEIDHRWIFEGKTYDTRCLEIKAPGMYVLESTSPNCDRRYLDTLYVTTKGYVKTDFNLTDSALVNCGIALLNNRSHGANGIAGVKWVFESGATSSALTPPPLNLHWGANPVKLIVTDSIGQVDSLTKVILREPFDSNRVRLPQDSAIQPGDTLRLRYSQRFYWGPGQMPPAKIEWSTGAATEDIQITEPGKYWVKVTPCLQNPSQAYTDTMVLDKFRLSFEYDGGSLNCSFYPKLNYYYPGSYSWNFGDNSTSYVKNAKHTYQRAGTYLVTAYFVDVKGRKDSAQRSITVAPLSLKADFSFDNTQNPTLRFTGNATTAPGRKVLYDWNFGDGTNNVTADVVNHTYAASGVYTVELIAMDSITQQMDTVRRRITVWPALHIEGDTIYKGIPVNLKINAPFYGDTSVHCTWYPDYITGHQATFNRTDTYWATVTAPGGFKRTDTIRVVPTTFGDSFTTKRDTDGQLTMIFNAPASTQYPGTAYWNFGDTTRIDSGLLTKHTYGKPGYYHVKMWRGSTPVDTAYQRIYIAPPIKVNLGPDKVMPDTLVIGIWAGQILDSFYRANLPDVSLTWSDGSTRDYILITSPGIYTLTARAYGFVSTDTIAILPPVVRVSMNYDARSGDASKIYFENTSVILNPATITWSFGDGSPDVTGNNKVAHSFSLPGTYQVTMTISTYDGYVYSTSEKVKVWPPLVLGTDTAFTGSPVQLKVNEPYFSDTTVACVWYPGGVNSKSLIVTQPGTYYVEVTAPHYVGMNSIKVTTAPSGPLAPQFNYVVSPVNKLDVTFTNTSGNMSSGQLRCKWNFGDGDTAVTNGWQALTVTHRYRQTGAYTVRMRVFDNGGRQGDTTALIVLPGAEMVPKANFSVQRANDGLYTMNFINTSVVKTGAAKASWTLGDGTSSTSWHTTHAYATPGTYQVKLLVEDSLGLKDSLLLPVLITPPITLNLGPDTVLRNAQPILLSGYNAIGGIIDQVNWRWSTGDTTHSLLVTQPGTYWLRATRYGYSVADTIIVSVPAPLPPVVDSNARIVQVKDSVPVTVSFPVARHADNVYTIQLANADNGPIPGARAMAAAAPVVTNIVSFASTDPRVAANIKLPADLPCGKQYRIRVVASSPADNSAWSAPFEVVNMPAIPQIAQRGDTLESSTAAAYQWYKNGMPVPGATSKAIRAKADGSYQVQVSAGGDCNAISAPLAMIITGLDNGGLTVSPLTVYPNPSSGAVYLQLEKQPAQPLLINVYNTSGRVVHSLLMKDKQAVLDLSHMPKGLYYVQVSGREKQKPVLISIQ</sequence>
<dbReference type="PROSITE" id="PS50093">
    <property type="entry name" value="PKD"/>
    <property type="match status" value="6"/>
</dbReference>
<dbReference type="Pfam" id="PF18962">
    <property type="entry name" value="Por_Secre_tail"/>
    <property type="match status" value="1"/>
</dbReference>
<dbReference type="RefSeq" id="WP_188087322.1">
    <property type="nucleotide sequence ID" value="NZ_JACVFC010000001.1"/>
</dbReference>
<name>A0ABR7TLE8_9BACT</name>
<keyword evidence="2" id="KW-0812">Transmembrane</keyword>
<dbReference type="InterPro" id="IPR022409">
    <property type="entry name" value="PKD/Chitinase_dom"/>
</dbReference>
<proteinExistence type="predicted"/>
<dbReference type="Pfam" id="PF18911">
    <property type="entry name" value="PKD_4"/>
    <property type="match status" value="4"/>
</dbReference>
<evidence type="ECO:0000313" key="7">
    <source>
        <dbReference type="EMBL" id="MBC9930239.1"/>
    </source>
</evidence>
<dbReference type="PANTHER" id="PTHR46730:SF4">
    <property type="entry name" value="POLYCYSTIC KIDNEY DISEASE PROTEIN 1-LIKE 1"/>
    <property type="match status" value="1"/>
</dbReference>
<feature type="domain" description="PKD" evidence="6">
    <location>
        <begin position="1002"/>
        <end position="1036"/>
    </location>
</feature>
<feature type="domain" description="PKD" evidence="6">
    <location>
        <begin position="353"/>
        <end position="403"/>
    </location>
</feature>
<dbReference type="InterPro" id="IPR035986">
    <property type="entry name" value="PKD_dom_sf"/>
</dbReference>
<comment type="subcellular location">
    <subcellularLocation>
        <location evidence="1">Membrane</location>
        <topology evidence="1">Multi-pass membrane protein</topology>
    </subcellularLocation>
</comment>
<evidence type="ECO:0000259" key="6">
    <source>
        <dbReference type="PROSITE" id="PS50093"/>
    </source>
</evidence>
<dbReference type="Proteomes" id="UP000659124">
    <property type="component" value="Unassembled WGS sequence"/>
</dbReference>
<dbReference type="EMBL" id="JACVFC010000001">
    <property type="protein sequence ID" value="MBC9930239.1"/>
    <property type="molecule type" value="Genomic_DNA"/>
</dbReference>
<keyword evidence="8" id="KW-1185">Reference proteome</keyword>
<feature type="domain" description="PKD" evidence="6">
    <location>
        <begin position="747"/>
        <end position="800"/>
    </location>
</feature>
<feature type="domain" description="PKD" evidence="6">
    <location>
        <begin position="911"/>
        <end position="967"/>
    </location>
</feature>
<organism evidence="7 8">
    <name type="scientific">Chitinophaga qingshengii</name>
    <dbReference type="NCBI Taxonomy" id="1569794"/>
    <lineage>
        <taxon>Bacteria</taxon>
        <taxon>Pseudomonadati</taxon>
        <taxon>Bacteroidota</taxon>
        <taxon>Chitinophagia</taxon>
        <taxon>Chitinophagales</taxon>
        <taxon>Chitinophagaceae</taxon>
        <taxon>Chitinophaga</taxon>
    </lineage>
</organism>
<dbReference type="CDD" id="cd00146">
    <property type="entry name" value="PKD"/>
    <property type="match status" value="5"/>
</dbReference>
<dbReference type="SMART" id="SM00089">
    <property type="entry name" value="PKD"/>
    <property type="match status" value="6"/>
</dbReference>
<comment type="caution">
    <text evidence="7">The sequence shown here is derived from an EMBL/GenBank/DDBJ whole genome shotgun (WGS) entry which is preliminary data.</text>
</comment>
<dbReference type="PANTHER" id="PTHR46730">
    <property type="entry name" value="POLYCYSTIN-1"/>
    <property type="match status" value="1"/>
</dbReference>
<dbReference type="InterPro" id="IPR000601">
    <property type="entry name" value="PKD_dom"/>
</dbReference>
<dbReference type="NCBIfam" id="TIGR04183">
    <property type="entry name" value="Por_Secre_tail"/>
    <property type="match status" value="1"/>
</dbReference>
<keyword evidence="5" id="KW-0472">Membrane</keyword>
<accession>A0ABR7TLE8</accession>
<evidence type="ECO:0000256" key="1">
    <source>
        <dbReference type="ARBA" id="ARBA00004141"/>
    </source>
</evidence>
<dbReference type="InterPro" id="IPR013783">
    <property type="entry name" value="Ig-like_fold"/>
</dbReference>
<evidence type="ECO:0000256" key="2">
    <source>
        <dbReference type="ARBA" id="ARBA00022692"/>
    </source>
</evidence>
<dbReference type="InterPro" id="IPR026444">
    <property type="entry name" value="Secre_tail"/>
</dbReference>
<dbReference type="Gene3D" id="2.60.40.10">
    <property type="entry name" value="Immunoglobulins"/>
    <property type="match status" value="5"/>
</dbReference>
<feature type="domain" description="PKD" evidence="6">
    <location>
        <begin position="405"/>
        <end position="474"/>
    </location>
</feature>
<feature type="domain" description="PKD" evidence="6">
    <location>
        <begin position="595"/>
        <end position="623"/>
    </location>
</feature>